<dbReference type="RefSeq" id="WP_338889083.1">
    <property type="nucleotide sequence ID" value="NZ_CP147846.1"/>
</dbReference>
<dbReference type="PANTHER" id="PTHR11941:SF169">
    <property type="entry name" value="(7AS)-7A-METHYL-1,5-DIOXO-2,3,5,6,7,7A-HEXAHYDRO-1H-INDENE-CARBOXYL-COA HYDROLASE"/>
    <property type="match status" value="1"/>
</dbReference>
<evidence type="ECO:0000256" key="1">
    <source>
        <dbReference type="ARBA" id="ARBA00005254"/>
    </source>
</evidence>
<reference evidence="4 5" key="1">
    <citation type="submission" date="2024-03" db="EMBL/GenBank/DDBJ databases">
        <title>Natural products discovery in diverse microorganisms through a two-stage MS feature dereplication strategy.</title>
        <authorList>
            <person name="Zhang R."/>
        </authorList>
    </citation>
    <scope>NUCLEOTIDE SEQUENCE [LARGE SCALE GENOMIC DNA]</scope>
    <source>
        <strain evidence="4 5">18930</strain>
    </source>
</reference>
<sequence>MSISTEIIDGKIAVVTMNYPPVNALPVAGWFAIADAMDEAGKQSDLRVVVLRAEGRGFNAGVDIKEMQRTTGFDALVGANRGCYAAFKAIYECSIPVIAAVNGFCLGGGVGLVGNCDTIIAADDAYFGVPEVDRGALGAATHLSRLVPQHLMRTMYYTSRTIAAADLVPHGSVLEVVPRAELDSASMAVAQEIAAKDPRVLRAAKAALNGIDPVDVNKSYRFEQGFTFELNLAGVADEHRDEFVQSGKNLSV</sequence>
<organism evidence="4 5">
    <name type="scientific">Rhodococcus sovatensis</name>
    <dbReference type="NCBI Taxonomy" id="1805840"/>
    <lineage>
        <taxon>Bacteria</taxon>
        <taxon>Bacillati</taxon>
        <taxon>Actinomycetota</taxon>
        <taxon>Actinomycetes</taxon>
        <taxon>Mycobacteriales</taxon>
        <taxon>Nocardiaceae</taxon>
        <taxon>Rhodococcus</taxon>
    </lineage>
</organism>
<evidence type="ECO:0000313" key="5">
    <source>
        <dbReference type="Proteomes" id="UP001432000"/>
    </source>
</evidence>
<dbReference type="SUPFAM" id="SSF52096">
    <property type="entry name" value="ClpP/crotonase"/>
    <property type="match status" value="1"/>
</dbReference>
<dbReference type="CDD" id="cd06558">
    <property type="entry name" value="crotonase-like"/>
    <property type="match status" value="1"/>
</dbReference>
<comment type="similarity">
    <text evidence="1">Belongs to the enoyl-CoA hydratase/isomerase family.</text>
</comment>
<keyword evidence="5" id="KW-1185">Reference proteome</keyword>
<proteinExistence type="inferred from homology"/>
<dbReference type="InterPro" id="IPR029045">
    <property type="entry name" value="ClpP/crotonase-like_dom_sf"/>
</dbReference>
<keyword evidence="3" id="KW-0456">Lyase</keyword>
<accession>A0ABZ2PIA7</accession>
<evidence type="ECO:0000313" key="4">
    <source>
        <dbReference type="EMBL" id="WXG68704.1"/>
    </source>
</evidence>
<dbReference type="EMBL" id="CP147846">
    <property type="protein sequence ID" value="WXG68704.1"/>
    <property type="molecule type" value="Genomic_DNA"/>
</dbReference>
<gene>
    <name evidence="4" type="ORF">WDS16_26560</name>
</gene>
<name>A0ABZ2PIA7_9NOCA</name>
<dbReference type="InterPro" id="IPR001753">
    <property type="entry name" value="Enoyl-CoA_hydra/iso"/>
</dbReference>
<protein>
    <submittedName>
        <fullName evidence="4">Enoyl-CoA hydratase family protein</fullName>
    </submittedName>
</protein>
<dbReference type="PANTHER" id="PTHR11941">
    <property type="entry name" value="ENOYL-COA HYDRATASE-RELATED"/>
    <property type="match status" value="1"/>
</dbReference>
<dbReference type="Pfam" id="PF00378">
    <property type="entry name" value="ECH_1"/>
    <property type="match status" value="1"/>
</dbReference>
<evidence type="ECO:0000256" key="2">
    <source>
        <dbReference type="ARBA" id="ARBA00023098"/>
    </source>
</evidence>
<evidence type="ECO:0000256" key="3">
    <source>
        <dbReference type="ARBA" id="ARBA00023239"/>
    </source>
</evidence>
<dbReference type="Gene3D" id="3.90.226.10">
    <property type="entry name" value="2-enoyl-CoA Hydratase, Chain A, domain 1"/>
    <property type="match status" value="1"/>
</dbReference>
<keyword evidence="2" id="KW-0443">Lipid metabolism</keyword>
<dbReference type="NCBIfam" id="NF005925">
    <property type="entry name" value="PRK07938.1"/>
    <property type="match status" value="1"/>
</dbReference>
<dbReference type="Proteomes" id="UP001432000">
    <property type="component" value="Chromosome"/>
</dbReference>